<accession>A0A4Y2JX01</accession>
<keyword evidence="1" id="KW-0472">Membrane</keyword>
<evidence type="ECO:0000256" key="1">
    <source>
        <dbReference type="SAM" id="Phobius"/>
    </source>
</evidence>
<dbReference type="Proteomes" id="UP000499080">
    <property type="component" value="Unassembled WGS sequence"/>
</dbReference>
<name>A0A4Y2JX01_ARAVE</name>
<dbReference type="AlphaFoldDB" id="A0A4Y2JX01"/>
<protein>
    <submittedName>
        <fullName evidence="2">Uncharacterized protein</fullName>
    </submittedName>
</protein>
<reference evidence="2 3" key="1">
    <citation type="journal article" date="2019" name="Sci. Rep.">
        <title>Orb-weaving spider Araneus ventricosus genome elucidates the spidroin gene catalogue.</title>
        <authorList>
            <person name="Kono N."/>
            <person name="Nakamura H."/>
            <person name="Ohtoshi R."/>
            <person name="Moran D.A.P."/>
            <person name="Shinohara A."/>
            <person name="Yoshida Y."/>
            <person name="Fujiwara M."/>
            <person name="Mori M."/>
            <person name="Tomita M."/>
            <person name="Arakawa K."/>
        </authorList>
    </citation>
    <scope>NUCLEOTIDE SEQUENCE [LARGE SCALE GENOMIC DNA]</scope>
</reference>
<evidence type="ECO:0000313" key="2">
    <source>
        <dbReference type="EMBL" id="GBM94059.1"/>
    </source>
</evidence>
<organism evidence="2 3">
    <name type="scientific">Araneus ventricosus</name>
    <name type="common">Orbweaver spider</name>
    <name type="synonym">Epeira ventricosa</name>
    <dbReference type="NCBI Taxonomy" id="182803"/>
    <lineage>
        <taxon>Eukaryota</taxon>
        <taxon>Metazoa</taxon>
        <taxon>Ecdysozoa</taxon>
        <taxon>Arthropoda</taxon>
        <taxon>Chelicerata</taxon>
        <taxon>Arachnida</taxon>
        <taxon>Araneae</taxon>
        <taxon>Araneomorphae</taxon>
        <taxon>Entelegynae</taxon>
        <taxon>Araneoidea</taxon>
        <taxon>Araneidae</taxon>
        <taxon>Araneus</taxon>
    </lineage>
</organism>
<evidence type="ECO:0000313" key="3">
    <source>
        <dbReference type="Proteomes" id="UP000499080"/>
    </source>
</evidence>
<comment type="caution">
    <text evidence="2">The sequence shown here is derived from an EMBL/GenBank/DDBJ whole genome shotgun (WGS) entry which is preliminary data.</text>
</comment>
<proteinExistence type="predicted"/>
<keyword evidence="1" id="KW-0812">Transmembrane</keyword>
<feature type="transmembrane region" description="Helical" evidence="1">
    <location>
        <begin position="31"/>
        <end position="49"/>
    </location>
</feature>
<dbReference type="EMBL" id="BGPR01003931">
    <property type="protein sequence ID" value="GBM94059.1"/>
    <property type="molecule type" value="Genomic_DNA"/>
</dbReference>
<keyword evidence="1" id="KW-1133">Transmembrane helix</keyword>
<sequence>MLTSTRPCVQRPLAHDEGISDPAMLCDSDSSFVYTPCIFVALGTIYPVLKFKKCRGMDTSYIFFSFLVSQQDDNRLGKSLGCKVEAVALTNQTYPQRFSSDDDNDDVQHEALLWMKQQPKEFYAARIGALIKRWDRCINNGGVYVEK</sequence>
<keyword evidence="3" id="KW-1185">Reference proteome</keyword>
<gene>
    <name evidence="2" type="ORF">AVEN_261555_1</name>
</gene>